<sequence>MDQNCDLLTPKQAALLLNRSVSTLAKMRCSGDGPTFVKLGRRTVGYRRSDLAKYVDQCRRQSTSECQ</sequence>
<evidence type="ECO:0000313" key="2">
    <source>
        <dbReference type="EMBL" id="NNU17483.1"/>
    </source>
</evidence>
<organism evidence="2 3">
    <name type="scientific">Parvularcula mediterranea</name>
    <dbReference type="NCBI Taxonomy" id="2732508"/>
    <lineage>
        <taxon>Bacteria</taxon>
        <taxon>Pseudomonadati</taxon>
        <taxon>Pseudomonadota</taxon>
        <taxon>Alphaproteobacteria</taxon>
        <taxon>Parvularculales</taxon>
        <taxon>Parvularculaceae</taxon>
        <taxon>Parvularcula</taxon>
    </lineage>
</organism>
<comment type="caution">
    <text evidence="2">The sequence shown here is derived from an EMBL/GenBank/DDBJ whole genome shotgun (WGS) entry which is preliminary data.</text>
</comment>
<feature type="domain" description="Helix-turn-helix" evidence="1">
    <location>
        <begin position="7"/>
        <end position="59"/>
    </location>
</feature>
<keyword evidence="3" id="KW-1185">Reference proteome</keyword>
<evidence type="ECO:0000313" key="3">
    <source>
        <dbReference type="Proteomes" id="UP000536835"/>
    </source>
</evidence>
<proteinExistence type="predicted"/>
<protein>
    <submittedName>
        <fullName evidence="2">Helix-turn-helix domain-containing protein</fullName>
    </submittedName>
</protein>
<name>A0A7Y3W6F5_9PROT</name>
<dbReference type="Pfam" id="PF12728">
    <property type="entry name" value="HTH_17"/>
    <property type="match status" value="1"/>
</dbReference>
<accession>A0A7Y3W6F5</accession>
<evidence type="ECO:0000259" key="1">
    <source>
        <dbReference type="Pfam" id="PF12728"/>
    </source>
</evidence>
<dbReference type="SUPFAM" id="SSF46955">
    <property type="entry name" value="Putative DNA-binding domain"/>
    <property type="match status" value="1"/>
</dbReference>
<reference evidence="2 3" key="1">
    <citation type="submission" date="2020-05" db="EMBL/GenBank/DDBJ databases">
        <title>Parvularcula mediterraneae sp. nov., isolated from polypropylene straw from shallow seawater of the seashore of Laganas in Zakynthos island, Greece.</title>
        <authorList>
            <person name="Szabo I."/>
            <person name="Al-Omari J."/>
            <person name="Rado J."/>
            <person name="Szerdahelyi G.S."/>
        </authorList>
    </citation>
    <scope>NUCLEOTIDE SEQUENCE [LARGE SCALE GENOMIC DNA]</scope>
    <source>
        <strain evidence="2 3">ZS-1/3</strain>
    </source>
</reference>
<dbReference type="EMBL" id="JABFCX010000003">
    <property type="protein sequence ID" value="NNU17483.1"/>
    <property type="molecule type" value="Genomic_DNA"/>
</dbReference>
<gene>
    <name evidence="2" type="ORF">HK107_14215</name>
</gene>
<dbReference type="InterPro" id="IPR041657">
    <property type="entry name" value="HTH_17"/>
</dbReference>
<dbReference type="Proteomes" id="UP000536835">
    <property type="component" value="Unassembled WGS sequence"/>
</dbReference>
<dbReference type="InterPro" id="IPR009061">
    <property type="entry name" value="DNA-bd_dom_put_sf"/>
</dbReference>
<dbReference type="AlphaFoldDB" id="A0A7Y3W6F5"/>